<evidence type="ECO:0000256" key="2">
    <source>
        <dbReference type="PROSITE-ProRule" id="PRU00023"/>
    </source>
</evidence>
<dbReference type="KEGG" id="scm:SCHCO_01161886"/>
<accession>D8QJ20</accession>
<dbReference type="InterPro" id="IPR027417">
    <property type="entry name" value="P-loop_NTPase"/>
</dbReference>
<dbReference type="PANTHER" id="PTHR10039">
    <property type="entry name" value="AMELOGENIN"/>
    <property type="match status" value="1"/>
</dbReference>
<organism evidence="6">
    <name type="scientific">Schizophyllum commune (strain H4-8 / FGSC 9210)</name>
    <name type="common">Split gill fungus</name>
    <dbReference type="NCBI Taxonomy" id="578458"/>
    <lineage>
        <taxon>Eukaryota</taxon>
        <taxon>Fungi</taxon>
        <taxon>Dikarya</taxon>
        <taxon>Basidiomycota</taxon>
        <taxon>Agaricomycotina</taxon>
        <taxon>Agaricomycetes</taxon>
        <taxon>Agaricomycetidae</taxon>
        <taxon>Agaricales</taxon>
        <taxon>Schizophyllaceae</taxon>
        <taxon>Schizophyllum</taxon>
    </lineage>
</organism>
<dbReference type="OrthoDB" id="7464126at2759"/>
<feature type="domain" description="Fungal STAND N-terminal Goodbye" evidence="3">
    <location>
        <begin position="31"/>
        <end position="153"/>
    </location>
</feature>
<dbReference type="SUPFAM" id="SSF52540">
    <property type="entry name" value="P-loop containing nucleoside triphosphate hydrolases"/>
    <property type="match status" value="1"/>
</dbReference>
<protein>
    <submittedName>
        <fullName evidence="5">Uncharacterized protein</fullName>
    </submittedName>
</protein>
<dbReference type="RefSeq" id="XP_003027046.1">
    <property type="nucleotide sequence ID" value="XM_003027000.1"/>
</dbReference>
<dbReference type="Pfam" id="PF12796">
    <property type="entry name" value="Ank_2"/>
    <property type="match status" value="1"/>
</dbReference>
<dbReference type="PANTHER" id="PTHR10039:SF16">
    <property type="entry name" value="GPI INOSITOL-DEACYLASE"/>
    <property type="match status" value="1"/>
</dbReference>
<dbReference type="InterPro" id="IPR036770">
    <property type="entry name" value="Ankyrin_rpt-contain_sf"/>
</dbReference>
<dbReference type="Pfam" id="PF17109">
    <property type="entry name" value="Goodbye"/>
    <property type="match status" value="1"/>
</dbReference>
<dbReference type="PROSITE" id="PS50088">
    <property type="entry name" value="ANK_REPEAT"/>
    <property type="match status" value="3"/>
</dbReference>
<dbReference type="Gene3D" id="1.25.40.20">
    <property type="entry name" value="Ankyrin repeat-containing domain"/>
    <property type="match status" value="2"/>
</dbReference>
<feature type="domain" description="Nephrocystin 3-like N-terminal" evidence="4">
    <location>
        <begin position="333"/>
        <end position="494"/>
    </location>
</feature>
<dbReference type="SUPFAM" id="SSF48403">
    <property type="entry name" value="Ankyrin repeat"/>
    <property type="match status" value="1"/>
</dbReference>
<dbReference type="SMART" id="SM00248">
    <property type="entry name" value="ANK"/>
    <property type="match status" value="5"/>
</dbReference>
<dbReference type="AlphaFoldDB" id="D8QJ20"/>
<evidence type="ECO:0000259" key="4">
    <source>
        <dbReference type="Pfam" id="PF24883"/>
    </source>
</evidence>
<dbReference type="PRINTS" id="PR01415">
    <property type="entry name" value="ANKYRIN"/>
</dbReference>
<feature type="repeat" description="ANK" evidence="2">
    <location>
        <begin position="1010"/>
        <end position="1042"/>
    </location>
</feature>
<feature type="repeat" description="ANK" evidence="2">
    <location>
        <begin position="886"/>
        <end position="918"/>
    </location>
</feature>
<dbReference type="InterPro" id="IPR056884">
    <property type="entry name" value="NPHP3-like_N"/>
</dbReference>
<dbReference type="GeneID" id="9593793"/>
<name>D8QJ20_SCHCM</name>
<evidence type="ECO:0000256" key="1">
    <source>
        <dbReference type="ARBA" id="ARBA00022737"/>
    </source>
</evidence>
<evidence type="ECO:0000313" key="5">
    <source>
        <dbReference type="EMBL" id="EFI92143.1"/>
    </source>
</evidence>
<dbReference type="VEuPathDB" id="FungiDB:SCHCODRAFT_01161886"/>
<dbReference type="OMA" id="WNGHQEI"/>
<feature type="repeat" description="ANK" evidence="2">
    <location>
        <begin position="977"/>
        <end position="1009"/>
    </location>
</feature>
<dbReference type="Pfam" id="PF00023">
    <property type="entry name" value="Ank"/>
    <property type="match status" value="1"/>
</dbReference>
<dbReference type="Pfam" id="PF24883">
    <property type="entry name" value="NPHP3_N"/>
    <property type="match status" value="1"/>
</dbReference>
<dbReference type="PROSITE" id="PS50297">
    <property type="entry name" value="ANK_REP_REGION"/>
    <property type="match status" value="3"/>
</dbReference>
<dbReference type="InterPro" id="IPR031350">
    <property type="entry name" value="Goodbye_dom"/>
</dbReference>
<dbReference type="eggNOG" id="KOG4177">
    <property type="taxonomic scope" value="Eukaryota"/>
</dbReference>
<evidence type="ECO:0000313" key="6">
    <source>
        <dbReference type="Proteomes" id="UP000007431"/>
    </source>
</evidence>
<gene>
    <name evidence="5" type="ORF">SCHCODRAFT_258623</name>
</gene>
<dbReference type="Proteomes" id="UP000007431">
    <property type="component" value="Unassembled WGS sequence"/>
</dbReference>
<dbReference type="EMBL" id="GL377313">
    <property type="protein sequence ID" value="EFI92143.1"/>
    <property type="molecule type" value="Genomic_DNA"/>
</dbReference>
<keyword evidence="1" id="KW-0677">Repeat</keyword>
<dbReference type="Gene3D" id="3.40.50.300">
    <property type="entry name" value="P-loop containing nucleotide triphosphate hydrolases"/>
    <property type="match status" value="1"/>
</dbReference>
<dbReference type="InterPro" id="IPR002110">
    <property type="entry name" value="Ankyrin_rpt"/>
</dbReference>
<proteinExistence type="predicted"/>
<evidence type="ECO:0000259" key="3">
    <source>
        <dbReference type="Pfam" id="PF17109"/>
    </source>
</evidence>
<reference evidence="5 6" key="1">
    <citation type="journal article" date="2010" name="Nat. Biotechnol.">
        <title>Genome sequence of the model mushroom Schizophyllum commune.</title>
        <authorList>
            <person name="Ohm R.A."/>
            <person name="de Jong J.F."/>
            <person name="Lugones L.G."/>
            <person name="Aerts A."/>
            <person name="Kothe E."/>
            <person name="Stajich J.E."/>
            <person name="de Vries R.P."/>
            <person name="Record E."/>
            <person name="Levasseur A."/>
            <person name="Baker S.E."/>
            <person name="Bartholomew K.A."/>
            <person name="Coutinho P.M."/>
            <person name="Erdmann S."/>
            <person name="Fowler T.J."/>
            <person name="Gathman A.C."/>
            <person name="Lombard V."/>
            <person name="Henrissat B."/>
            <person name="Knabe N."/>
            <person name="Kuees U."/>
            <person name="Lilly W.W."/>
            <person name="Lindquist E."/>
            <person name="Lucas S."/>
            <person name="Magnuson J.K."/>
            <person name="Piumi F."/>
            <person name="Raudaskoski M."/>
            <person name="Salamov A."/>
            <person name="Schmutz J."/>
            <person name="Schwarze F.W.M.R."/>
            <person name="vanKuyk P.A."/>
            <person name="Horton J.S."/>
            <person name="Grigoriev I.V."/>
            <person name="Woesten H.A.B."/>
        </authorList>
    </citation>
    <scope>NUCLEOTIDE SEQUENCE [LARGE SCALE GENOMIC DNA]</scope>
    <source>
        <strain evidence="6">H4-8 / FGSC 9210</strain>
    </source>
</reference>
<sequence length="1149" mass="128597">MDDVASDALSTTGRAPEGEMARDDAAIVEIWRTAVERYERDSGTALAEQLDGSLDASSSSSIATFIEERAARFAQFRAEGHERARKWLKPIAAAVQLLSNCFGDAVTLPFSPLKAVFGAIDVAIKLSIEVTKDYDAAMDAFETIADHLARIKIVGANETLREPSVRVLSQTLVVLGIIAQLQRDGRFKAWIHKFKQSHELTEALADLQRLATNHHETLSAVTLLSVEKTMDVLAHSMTSIQQEQDMTRTCLMRIAKVAQDMHETIIALASTNEQQIHDNRGTLEDIQRVLLAYSDALQQDREDGEVERIFDWLGFPDSSIKINNLLRDRARSSGSWFLDGEAFAKFKAGTTRVLWLHGKAGSGKSTMIAAADRDIQTLCNTTGSCLALCHVFDATNNAIARDLSVLLSSILCQLVHHEPETVAFLSRARKQHIRGRRQPSLDELNYYTNQLLDEYSSRVFITIDGLDETEDMKVLQFLRKLRERDDISILVSSRSELSARKELESLADDQVLMSTDAVTRDINILLDEAFAKDGSLSGIRNSRLARSALVSGADGNFRWVALQAQQLALVAAFPLKVVERLTSMPLDLRALYDEALAKIDERDRADVRRLLMWLLFSRQPLLKEELAEIMSFDYSRPVPVFSRRFRPTSADKVIALVGSTFLSIDANSGDVRFAHASVLEYLHALPSSSPFYNDECDAMRQFTAVCVSYLTSGGDPDDGWANPLQRGGRVPLYAHAAENWLSYAARVDFPAHPELAVAVARFMGSYAYDQARRKQNRFMAPLQPQFGFRLLQDGVQPLHAACELLSWNLVDLILRRLHSDPNKWLPGEYLPWVQNSSRSWKTRTPLMVAISCSRRATDDIHSVRQNRRSVVTGLIGAGEDVNAFVRGRTPLHYAVIEGDIEIAEMLLAAGANVNQKTYGRLRELPERGTPEYYAIRRIESWVLEVAKGHGDLWEVPESMLLFFLDAGCELRHVFEEDLCSPLHRAVRRGDIEMVKLLLKAGAFTHLEDDAGVTPLHEAAARGLDGVVDVLLAAGASWRLRQKRLSSSLRLEDANPTPPGSRMRAWGRGRSLSFPPIRGVHDRSQIRNVYTLRPFAASGFGRQVQSERLGTLKPNPDLNNWWEREVAAFEWEKIMQRFRVAFARGLPTGS</sequence>
<keyword evidence="2" id="KW-0040">ANK repeat</keyword>
<keyword evidence="6" id="KW-1185">Reference proteome</keyword>
<dbReference type="InParanoid" id="D8QJ20"/>
<dbReference type="HOGENOM" id="CLU_276724_0_0_1"/>